<feature type="transmembrane region" description="Helical" evidence="2">
    <location>
        <begin position="362"/>
        <end position="381"/>
    </location>
</feature>
<feature type="coiled-coil region" evidence="1">
    <location>
        <begin position="399"/>
        <end position="447"/>
    </location>
</feature>
<accession>A0ABT1FNZ7</accession>
<feature type="transmembrane region" description="Helical" evidence="2">
    <location>
        <begin position="301"/>
        <end position="321"/>
    </location>
</feature>
<organism evidence="4 5">
    <name type="scientific">Runella salmonicolor</name>
    <dbReference type="NCBI Taxonomy" id="2950278"/>
    <lineage>
        <taxon>Bacteria</taxon>
        <taxon>Pseudomonadati</taxon>
        <taxon>Bacteroidota</taxon>
        <taxon>Cytophagia</taxon>
        <taxon>Cytophagales</taxon>
        <taxon>Spirosomataceae</taxon>
        <taxon>Runella</taxon>
    </lineage>
</organism>
<dbReference type="InterPro" id="IPR011623">
    <property type="entry name" value="7TMR_DISM_rcpt_extracell_dom1"/>
</dbReference>
<name>A0ABT1FNZ7_9BACT</name>
<keyword evidence="5" id="KW-1185">Reference proteome</keyword>
<dbReference type="PANTHER" id="PTHR37299:SF1">
    <property type="entry name" value="STAGE 0 SPORULATION PROTEIN A HOMOLOG"/>
    <property type="match status" value="1"/>
</dbReference>
<dbReference type="PANTHER" id="PTHR37299">
    <property type="entry name" value="TRANSCRIPTIONAL REGULATOR-RELATED"/>
    <property type="match status" value="1"/>
</dbReference>
<evidence type="ECO:0000313" key="5">
    <source>
        <dbReference type="Proteomes" id="UP001204772"/>
    </source>
</evidence>
<dbReference type="InterPro" id="IPR007492">
    <property type="entry name" value="LytTR_DNA-bd_dom"/>
</dbReference>
<feature type="transmembrane region" description="Helical" evidence="2">
    <location>
        <begin position="333"/>
        <end position="356"/>
    </location>
</feature>
<dbReference type="Gene3D" id="2.60.40.2380">
    <property type="match status" value="1"/>
</dbReference>
<dbReference type="RefSeq" id="WP_253526726.1">
    <property type="nucleotide sequence ID" value="NZ_JAMZEL010000002.1"/>
</dbReference>
<feature type="transmembrane region" description="Helical" evidence="2">
    <location>
        <begin position="248"/>
        <end position="265"/>
    </location>
</feature>
<dbReference type="GO" id="GO:0003677">
    <property type="term" value="F:DNA binding"/>
    <property type="evidence" value="ECO:0007669"/>
    <property type="project" value="UniProtKB-KW"/>
</dbReference>
<evidence type="ECO:0000256" key="2">
    <source>
        <dbReference type="SAM" id="Phobius"/>
    </source>
</evidence>
<proteinExistence type="predicted"/>
<feature type="transmembrane region" description="Helical" evidence="2">
    <location>
        <begin position="181"/>
        <end position="201"/>
    </location>
</feature>
<feature type="transmembrane region" description="Helical" evidence="2">
    <location>
        <begin position="277"/>
        <end position="295"/>
    </location>
</feature>
<dbReference type="EMBL" id="JAMZEL010000002">
    <property type="protein sequence ID" value="MCP1382483.1"/>
    <property type="molecule type" value="Genomic_DNA"/>
</dbReference>
<protein>
    <submittedName>
        <fullName evidence="4">LytTR family transcriptional regulator DNA-binding domain-containing protein</fullName>
    </submittedName>
</protein>
<dbReference type="Proteomes" id="UP001204772">
    <property type="component" value="Unassembled WGS sequence"/>
</dbReference>
<keyword evidence="2" id="KW-0472">Membrane</keyword>
<reference evidence="4 5" key="1">
    <citation type="submission" date="2022-06" db="EMBL/GenBank/DDBJ databases">
        <title>Runella sp. S5 genome sequencing.</title>
        <authorList>
            <person name="Park S."/>
        </authorList>
    </citation>
    <scope>NUCLEOTIDE SEQUENCE [LARGE SCALE GENOMIC DNA]</scope>
    <source>
        <strain evidence="4 5">S5</strain>
    </source>
</reference>
<dbReference type="Pfam" id="PF04397">
    <property type="entry name" value="LytTR"/>
    <property type="match status" value="1"/>
</dbReference>
<keyword evidence="1" id="KW-0175">Coiled coil</keyword>
<keyword evidence="2" id="KW-0812">Transmembrane</keyword>
<comment type="caution">
    <text evidence="4">The sequence shown here is derived from an EMBL/GenBank/DDBJ whole genome shotgun (WGS) entry which is preliminary data.</text>
</comment>
<dbReference type="PROSITE" id="PS50930">
    <property type="entry name" value="HTH_LYTTR"/>
    <property type="match status" value="1"/>
</dbReference>
<dbReference type="Pfam" id="PF07695">
    <property type="entry name" value="7TMR-DISM_7TM"/>
    <property type="match status" value="1"/>
</dbReference>
<dbReference type="Gene3D" id="2.40.50.1020">
    <property type="entry name" value="LytTr DNA-binding domain"/>
    <property type="match status" value="1"/>
</dbReference>
<gene>
    <name evidence="4" type="ORF">NCI00_08620</name>
</gene>
<dbReference type="InterPro" id="IPR046947">
    <property type="entry name" value="LytR-like"/>
</dbReference>
<dbReference type="SMART" id="SM00850">
    <property type="entry name" value="LytTR"/>
    <property type="match status" value="1"/>
</dbReference>
<feature type="transmembrane region" description="Helical" evidence="2">
    <location>
        <begin position="208"/>
        <end position="228"/>
    </location>
</feature>
<evidence type="ECO:0000259" key="3">
    <source>
        <dbReference type="PROSITE" id="PS50930"/>
    </source>
</evidence>
<dbReference type="Pfam" id="PF07696">
    <property type="entry name" value="7TMR-DISMED2"/>
    <property type="match status" value="1"/>
</dbReference>
<sequence>MKNKRYFLAIIWFVCNHCCKAQSAGVVYTDIHQLIEIGGHARYFVDSTNKLSHLDIEKIPDSRYAKVPDKIINMGFSPFRIWFKFDLKNRTDENLYAIMLAQDIDYVDVYAVSEDTTFFLETGALRPFENRYFALNSIVLNLGRKPQKLYIGLKDMNGLISQIEVGTIRPLMKRVYRETSINFFVLGILALSALFSFFMYLFLKERTYFLFTLHVVFSALTLLSLEGYLFDFLWRDMPFMNNGVNSSLIRLCTLLTSIGFSVEFLNLREVLPRLHRVFQGLGVLATTAVLTKLIGIQQAEVVFNFMILIIFGSYLATGMWLYRHGFGPARFYLLGWGIYIFEILLIVCTLFNVLTFEHFYTYYGYHIGVIFQTALLTFALMDRINTLRRENLEARELAMQRLTENERLMAEQAVLLEKELEQQPVANNDLQKLLKLMRDEREKIKKIPIATLEGVLLFPVADIVRIEAMGSYANVHFFNHQKMVASRSLAEFEQQLGEYDNFFKVHKSHIINLNFVTKYVRGDGGIVFMQDGSEVDVARRVKPDFLRAMGLEN</sequence>
<keyword evidence="2" id="KW-1133">Transmembrane helix</keyword>
<evidence type="ECO:0000313" key="4">
    <source>
        <dbReference type="EMBL" id="MCP1382483.1"/>
    </source>
</evidence>
<feature type="domain" description="HTH LytTR-type" evidence="3">
    <location>
        <begin position="447"/>
        <end position="551"/>
    </location>
</feature>
<dbReference type="InterPro" id="IPR011622">
    <property type="entry name" value="7TMR_DISM_rcpt_extracell_dom2"/>
</dbReference>
<evidence type="ECO:0000256" key="1">
    <source>
        <dbReference type="SAM" id="Coils"/>
    </source>
</evidence>
<keyword evidence="4" id="KW-0238">DNA-binding</keyword>